<organism evidence="2 3">
    <name type="scientific">Champsocephalus esox</name>
    <name type="common">pike icefish</name>
    <dbReference type="NCBI Taxonomy" id="159716"/>
    <lineage>
        <taxon>Eukaryota</taxon>
        <taxon>Metazoa</taxon>
        <taxon>Chordata</taxon>
        <taxon>Craniata</taxon>
        <taxon>Vertebrata</taxon>
        <taxon>Euteleostomi</taxon>
        <taxon>Actinopterygii</taxon>
        <taxon>Neopterygii</taxon>
        <taxon>Teleostei</taxon>
        <taxon>Neoteleostei</taxon>
        <taxon>Acanthomorphata</taxon>
        <taxon>Eupercaria</taxon>
        <taxon>Perciformes</taxon>
        <taxon>Notothenioidei</taxon>
        <taxon>Channichthyidae</taxon>
        <taxon>Champsocephalus</taxon>
    </lineage>
</organism>
<proteinExistence type="predicted"/>
<evidence type="ECO:0000313" key="3">
    <source>
        <dbReference type="Proteomes" id="UP001335648"/>
    </source>
</evidence>
<reference evidence="2 3" key="1">
    <citation type="journal article" date="2023" name="Mol. Biol. Evol.">
        <title>Genomics of Secondarily Temperate Adaptation in the Only Non-Antarctic Icefish.</title>
        <authorList>
            <person name="Rivera-Colon A.G."/>
            <person name="Rayamajhi N."/>
            <person name="Minhas B.F."/>
            <person name="Madrigal G."/>
            <person name="Bilyk K.T."/>
            <person name="Yoon V."/>
            <person name="Hune M."/>
            <person name="Gregory S."/>
            <person name="Cheng C.H.C."/>
            <person name="Catchen J.M."/>
        </authorList>
    </citation>
    <scope>NUCLEOTIDE SEQUENCE [LARGE SCALE GENOMIC DNA]</scope>
    <source>
        <strain evidence="2">JC2023a</strain>
    </source>
</reference>
<feature type="region of interest" description="Disordered" evidence="1">
    <location>
        <begin position="1"/>
        <end position="39"/>
    </location>
</feature>
<feature type="non-terminal residue" evidence="2">
    <location>
        <position position="1"/>
    </location>
</feature>
<protein>
    <submittedName>
        <fullName evidence="2">Uncharacterized protein</fullName>
    </submittedName>
</protein>
<keyword evidence="3" id="KW-1185">Reference proteome</keyword>
<evidence type="ECO:0000313" key="2">
    <source>
        <dbReference type="EMBL" id="KAK5918781.1"/>
    </source>
</evidence>
<accession>A0AAN8D8U4</accession>
<dbReference type="AlphaFoldDB" id="A0AAN8D8U4"/>
<name>A0AAN8D8U4_9TELE</name>
<comment type="caution">
    <text evidence="2">The sequence shown here is derived from an EMBL/GenBank/DDBJ whole genome shotgun (WGS) entry which is preliminary data.</text>
</comment>
<gene>
    <name evidence="2" type="ORF">CesoFtcFv8_000408</name>
</gene>
<sequence length="39" mass="4347">QPRQETRASWSRKSPAPAVAQAQPNQNFGQQAKKKKRAA</sequence>
<dbReference type="EMBL" id="JAULUE010001642">
    <property type="protein sequence ID" value="KAK5918781.1"/>
    <property type="molecule type" value="Genomic_DNA"/>
</dbReference>
<dbReference type="Proteomes" id="UP001335648">
    <property type="component" value="Unassembled WGS sequence"/>
</dbReference>
<evidence type="ECO:0000256" key="1">
    <source>
        <dbReference type="SAM" id="MobiDB-lite"/>
    </source>
</evidence>
<feature type="compositionally biased region" description="Low complexity" evidence="1">
    <location>
        <begin position="15"/>
        <end position="27"/>
    </location>
</feature>